<evidence type="ECO:0000313" key="2">
    <source>
        <dbReference type="EMBL" id="POR46947.1"/>
    </source>
</evidence>
<gene>
    <name evidence="2" type="ORF">CYD53_12131</name>
</gene>
<dbReference type="AlphaFoldDB" id="A0A2S4LWW7"/>
<keyword evidence="3" id="KW-1185">Reference proteome</keyword>
<organism evidence="2 3">
    <name type="scientific">Bosea psychrotolerans</name>
    <dbReference type="NCBI Taxonomy" id="1871628"/>
    <lineage>
        <taxon>Bacteria</taxon>
        <taxon>Pseudomonadati</taxon>
        <taxon>Pseudomonadota</taxon>
        <taxon>Alphaproteobacteria</taxon>
        <taxon>Hyphomicrobiales</taxon>
        <taxon>Boseaceae</taxon>
        <taxon>Bosea</taxon>
    </lineage>
</organism>
<comment type="caution">
    <text evidence="2">The sequence shown here is derived from an EMBL/GenBank/DDBJ whole genome shotgun (WGS) entry which is preliminary data.</text>
</comment>
<evidence type="ECO:0000313" key="3">
    <source>
        <dbReference type="Proteomes" id="UP000236919"/>
    </source>
</evidence>
<evidence type="ECO:0000256" key="1">
    <source>
        <dbReference type="SAM" id="MobiDB-lite"/>
    </source>
</evidence>
<feature type="region of interest" description="Disordered" evidence="1">
    <location>
        <begin position="20"/>
        <end position="39"/>
    </location>
</feature>
<proteinExistence type="predicted"/>
<accession>A0A2S4LWW7</accession>
<reference evidence="2 3" key="1">
    <citation type="submission" date="2018-01" db="EMBL/GenBank/DDBJ databases">
        <title>Genomic Encyclopedia of Type Strains, Phase III (KMG-III): the genomes of soil and plant-associated and newly described type strains.</title>
        <authorList>
            <person name="Whitman W."/>
        </authorList>
    </citation>
    <scope>NUCLEOTIDE SEQUENCE [LARGE SCALE GENOMIC DNA]</scope>
    <source>
        <strain evidence="2 3">1131</strain>
    </source>
</reference>
<name>A0A2S4LWW7_9HYPH</name>
<sequence length="39" mass="4459">MTLSIRSEPRIRPKDVRYKALGPDHTDLPRILAMPNGRS</sequence>
<dbReference type="EMBL" id="PQFZ01000021">
    <property type="protein sequence ID" value="POR46947.1"/>
    <property type="molecule type" value="Genomic_DNA"/>
</dbReference>
<protein>
    <submittedName>
        <fullName evidence="2">Uncharacterized protein</fullName>
    </submittedName>
</protein>
<dbReference type="Proteomes" id="UP000236919">
    <property type="component" value="Unassembled WGS sequence"/>
</dbReference>